<proteinExistence type="inferred from homology"/>
<sequence length="591" mass="62586">MGGDDNTLASFEALQNKFPGDTMNLQELRAPRLTGTGLKLFAKLLRAPIVGRAILGKIKRDNAMIQVRELAATLQVMPLYYPISTPSSDLVAHHTVLAQSFNLATLAGVTVPPPTAFQRWTVHDYVSRYTAGVVTPLQAVIAVLQAIAASDAREAPLRAFIQVHEEAALEDARAATARYAAGTPLGPLDGVPIAIKDEIEVKGYETTFGTSFLGSVNGVAADDCLPVARLRAAGAVIVGKTNMHEFGAGCFGINIHHGTVRNPYNDQHMTGGSSSGSAAAVAAGLVPLAIGCDGGGSVRIPSALCGVVGLKATFMRIPYDFHGCPSLSNVGPIAATVQDAALAYTIMSGPDASHPMSCVQPPVHVPSAPAATDLSGLRIGIFPDYLLGTDAEIVAAFWAQTTYLQTLGATIVHVKIPNLQAMHYSHNMTILTEMAQCTDVHYRRIHDFSADVQINLELARSALSSMDFLAAQRIRAYATGVLEEMFNTIDVLVTPTTSILAPALEKDVFASGLSQLELTTGLMKYMVLGNLVGIPGIAVPIGLSKAGLPMSLQLQAAHWQEDVIIRVARVVEAHNPPTKPIVHYSILDTVV</sequence>
<reference evidence="3 4" key="1">
    <citation type="journal article" date="2014" name="Genome Biol. Evol.">
        <title>The secreted proteins of Achlya hypogyna and Thraustotheca clavata identify the ancestral oomycete secretome and reveal gene acquisitions by horizontal gene transfer.</title>
        <authorList>
            <person name="Misner I."/>
            <person name="Blouin N."/>
            <person name="Leonard G."/>
            <person name="Richards T.A."/>
            <person name="Lane C.E."/>
        </authorList>
    </citation>
    <scope>NUCLEOTIDE SEQUENCE [LARGE SCALE GENOMIC DNA]</scope>
    <source>
        <strain evidence="3 4">ATCC 48635</strain>
    </source>
</reference>
<dbReference type="OrthoDB" id="566138at2759"/>
<keyword evidence="4" id="KW-1185">Reference proteome</keyword>
<gene>
    <name evidence="3" type="ORF">ACHHYP_05394</name>
</gene>
<dbReference type="Proteomes" id="UP000243579">
    <property type="component" value="Unassembled WGS sequence"/>
</dbReference>
<dbReference type="InterPro" id="IPR000120">
    <property type="entry name" value="Amidase"/>
</dbReference>
<comment type="similarity">
    <text evidence="1">Belongs to the amidase family.</text>
</comment>
<evidence type="ECO:0000313" key="4">
    <source>
        <dbReference type="Proteomes" id="UP000243579"/>
    </source>
</evidence>
<dbReference type="GO" id="GO:0016740">
    <property type="term" value="F:transferase activity"/>
    <property type="evidence" value="ECO:0007669"/>
    <property type="project" value="UniProtKB-KW"/>
</dbReference>
<dbReference type="Pfam" id="PF01425">
    <property type="entry name" value="Amidase"/>
    <property type="match status" value="1"/>
</dbReference>
<dbReference type="STRING" id="1202772.A0A1V9YXY0"/>
<dbReference type="Gene3D" id="3.90.1300.10">
    <property type="entry name" value="Amidase signature (AS) domain"/>
    <property type="match status" value="1"/>
</dbReference>
<accession>A0A1V9YXY0</accession>
<organism evidence="3 4">
    <name type="scientific">Achlya hypogyna</name>
    <name type="common">Oomycete</name>
    <name type="synonym">Protoachlya hypogyna</name>
    <dbReference type="NCBI Taxonomy" id="1202772"/>
    <lineage>
        <taxon>Eukaryota</taxon>
        <taxon>Sar</taxon>
        <taxon>Stramenopiles</taxon>
        <taxon>Oomycota</taxon>
        <taxon>Saprolegniomycetes</taxon>
        <taxon>Saprolegniales</taxon>
        <taxon>Achlyaceae</taxon>
        <taxon>Achlya</taxon>
    </lineage>
</organism>
<dbReference type="InterPro" id="IPR020556">
    <property type="entry name" value="Amidase_CS"/>
</dbReference>
<dbReference type="PANTHER" id="PTHR11895:SF67">
    <property type="entry name" value="AMIDASE DOMAIN-CONTAINING PROTEIN"/>
    <property type="match status" value="1"/>
</dbReference>
<evidence type="ECO:0000256" key="1">
    <source>
        <dbReference type="ARBA" id="ARBA00009199"/>
    </source>
</evidence>
<dbReference type="AlphaFoldDB" id="A0A1V9YXY0"/>
<evidence type="ECO:0000259" key="2">
    <source>
        <dbReference type="Pfam" id="PF01425"/>
    </source>
</evidence>
<dbReference type="InterPro" id="IPR023631">
    <property type="entry name" value="Amidase_dom"/>
</dbReference>
<dbReference type="PANTHER" id="PTHR11895">
    <property type="entry name" value="TRANSAMIDASE"/>
    <property type="match status" value="1"/>
</dbReference>
<dbReference type="PROSITE" id="PS00571">
    <property type="entry name" value="AMIDASES"/>
    <property type="match status" value="1"/>
</dbReference>
<dbReference type="InterPro" id="IPR036928">
    <property type="entry name" value="AS_sf"/>
</dbReference>
<evidence type="ECO:0000313" key="3">
    <source>
        <dbReference type="EMBL" id="OQR90585.1"/>
    </source>
</evidence>
<protein>
    <submittedName>
        <fullName evidence="3">Glutamyl-tRNA(Gln) amidotransferase subunit A</fullName>
    </submittedName>
</protein>
<name>A0A1V9YXY0_ACHHY</name>
<comment type="caution">
    <text evidence="3">The sequence shown here is derived from an EMBL/GenBank/DDBJ whole genome shotgun (WGS) entry which is preliminary data.</text>
</comment>
<dbReference type="EMBL" id="JNBR01000602">
    <property type="protein sequence ID" value="OQR90585.1"/>
    <property type="molecule type" value="Genomic_DNA"/>
</dbReference>
<dbReference type="SUPFAM" id="SSF75304">
    <property type="entry name" value="Amidase signature (AS) enzymes"/>
    <property type="match status" value="1"/>
</dbReference>
<feature type="domain" description="Amidase" evidence="2">
    <location>
        <begin position="145"/>
        <end position="562"/>
    </location>
</feature>
<keyword evidence="3" id="KW-0808">Transferase</keyword>